<feature type="non-terminal residue" evidence="2">
    <location>
        <position position="76"/>
    </location>
</feature>
<evidence type="ECO:0000256" key="1">
    <source>
        <dbReference type="SAM" id="MobiDB-lite"/>
    </source>
</evidence>
<proteinExistence type="predicted"/>
<protein>
    <submittedName>
        <fullName evidence="2">Uncharacterized protein</fullName>
    </submittedName>
</protein>
<sequence>SEPRAPGPGLAFPAGAGGLGRPPGHPWDPPGHPRDPPGHPQGPEGRLFPDEAAVALAEPGAAPQEQNPQGLPGEDG</sequence>
<dbReference type="Proteomes" id="UP000796761">
    <property type="component" value="Unassembled WGS sequence"/>
</dbReference>
<reference evidence="2" key="1">
    <citation type="submission" date="2019-04" db="EMBL/GenBank/DDBJ databases">
        <title>Genome assembly of Zosterops borbonicus 15179.</title>
        <authorList>
            <person name="Leroy T."/>
            <person name="Anselmetti Y."/>
            <person name="Tilak M.-K."/>
            <person name="Nabholz B."/>
        </authorList>
    </citation>
    <scope>NUCLEOTIDE SEQUENCE</scope>
    <source>
        <strain evidence="2">HGM_15179</strain>
        <tissue evidence="2">Muscle</tissue>
    </source>
</reference>
<accession>A0A8K1FXY3</accession>
<name>A0A8K1FXY3_9PASS</name>
<feature type="region of interest" description="Disordered" evidence="1">
    <location>
        <begin position="1"/>
        <end position="76"/>
    </location>
</feature>
<dbReference type="EMBL" id="SWJQ01003992">
    <property type="protein sequence ID" value="TRZ05526.1"/>
    <property type="molecule type" value="Genomic_DNA"/>
</dbReference>
<feature type="non-terminal residue" evidence="2">
    <location>
        <position position="1"/>
    </location>
</feature>
<comment type="caution">
    <text evidence="2">The sequence shown here is derived from an EMBL/GenBank/DDBJ whole genome shotgun (WGS) entry which is preliminary data.</text>
</comment>
<keyword evidence="3" id="KW-1185">Reference proteome</keyword>
<feature type="compositionally biased region" description="Low complexity" evidence="1">
    <location>
        <begin position="51"/>
        <end position="63"/>
    </location>
</feature>
<dbReference type="AlphaFoldDB" id="A0A8K1FXY3"/>
<evidence type="ECO:0000313" key="2">
    <source>
        <dbReference type="EMBL" id="TRZ05526.1"/>
    </source>
</evidence>
<gene>
    <name evidence="2" type="ORF">HGM15179_021581</name>
</gene>
<organism evidence="2 3">
    <name type="scientific">Zosterops borbonicus</name>
    <dbReference type="NCBI Taxonomy" id="364589"/>
    <lineage>
        <taxon>Eukaryota</taxon>
        <taxon>Metazoa</taxon>
        <taxon>Chordata</taxon>
        <taxon>Craniata</taxon>
        <taxon>Vertebrata</taxon>
        <taxon>Euteleostomi</taxon>
        <taxon>Archelosauria</taxon>
        <taxon>Archosauria</taxon>
        <taxon>Dinosauria</taxon>
        <taxon>Saurischia</taxon>
        <taxon>Theropoda</taxon>
        <taxon>Coelurosauria</taxon>
        <taxon>Aves</taxon>
        <taxon>Neognathae</taxon>
        <taxon>Neoaves</taxon>
        <taxon>Telluraves</taxon>
        <taxon>Australaves</taxon>
        <taxon>Passeriformes</taxon>
        <taxon>Sylvioidea</taxon>
        <taxon>Zosteropidae</taxon>
        <taxon>Zosterops</taxon>
    </lineage>
</organism>
<evidence type="ECO:0000313" key="3">
    <source>
        <dbReference type="Proteomes" id="UP000796761"/>
    </source>
</evidence>